<dbReference type="InterPro" id="IPR036236">
    <property type="entry name" value="Znf_C2H2_sf"/>
</dbReference>
<feature type="domain" description="C2H2-type" evidence="9">
    <location>
        <begin position="228"/>
        <end position="255"/>
    </location>
</feature>
<dbReference type="Proteomes" id="UP000299102">
    <property type="component" value="Unassembled WGS sequence"/>
</dbReference>
<keyword evidence="7" id="KW-0539">Nucleus</keyword>
<dbReference type="GO" id="GO:0005634">
    <property type="term" value="C:nucleus"/>
    <property type="evidence" value="ECO:0007669"/>
    <property type="project" value="UniProtKB-SubCell"/>
</dbReference>
<dbReference type="GO" id="GO:0008270">
    <property type="term" value="F:zinc ion binding"/>
    <property type="evidence" value="ECO:0007669"/>
    <property type="project" value="UniProtKB-KW"/>
</dbReference>
<dbReference type="EMBL" id="BGZK01001974">
    <property type="protein sequence ID" value="GBP89091.1"/>
    <property type="molecule type" value="Genomic_DNA"/>
</dbReference>
<dbReference type="GO" id="GO:0003700">
    <property type="term" value="F:DNA-binding transcription factor activity"/>
    <property type="evidence" value="ECO:0007669"/>
    <property type="project" value="TreeGrafter"/>
</dbReference>
<reference evidence="10 11" key="1">
    <citation type="journal article" date="2019" name="Commun. Biol.">
        <title>The bagworm genome reveals a unique fibroin gene that provides high tensile strength.</title>
        <authorList>
            <person name="Kono N."/>
            <person name="Nakamura H."/>
            <person name="Ohtoshi R."/>
            <person name="Tomita M."/>
            <person name="Numata K."/>
            <person name="Arakawa K."/>
        </authorList>
    </citation>
    <scope>NUCLEOTIDE SEQUENCE [LARGE SCALE GENOMIC DNA]</scope>
</reference>
<dbReference type="Gene3D" id="3.30.160.60">
    <property type="entry name" value="Classic Zinc Finger"/>
    <property type="match status" value="4"/>
</dbReference>
<keyword evidence="5" id="KW-0862">Zinc</keyword>
<gene>
    <name evidence="10" type="primary">ZNF513</name>
    <name evidence="10" type="ORF">EVAR_64156_1</name>
</gene>
<keyword evidence="6" id="KW-0238">DNA-binding</keyword>
<dbReference type="SUPFAM" id="SSF57667">
    <property type="entry name" value="beta-beta-alpha zinc fingers"/>
    <property type="match status" value="2"/>
</dbReference>
<evidence type="ECO:0000313" key="11">
    <source>
        <dbReference type="Proteomes" id="UP000299102"/>
    </source>
</evidence>
<evidence type="ECO:0000313" key="10">
    <source>
        <dbReference type="EMBL" id="GBP89091.1"/>
    </source>
</evidence>
<evidence type="ECO:0000256" key="1">
    <source>
        <dbReference type="ARBA" id="ARBA00004123"/>
    </source>
</evidence>
<evidence type="ECO:0000256" key="3">
    <source>
        <dbReference type="ARBA" id="ARBA00022737"/>
    </source>
</evidence>
<dbReference type="STRING" id="151549.A0A4C1ZJQ1"/>
<dbReference type="GO" id="GO:0045893">
    <property type="term" value="P:positive regulation of DNA-templated transcription"/>
    <property type="evidence" value="ECO:0007669"/>
    <property type="project" value="UniProtKB-ARBA"/>
</dbReference>
<evidence type="ECO:0000256" key="7">
    <source>
        <dbReference type="ARBA" id="ARBA00023242"/>
    </source>
</evidence>
<dbReference type="AlphaFoldDB" id="A0A4C1ZJQ1"/>
<name>A0A4C1ZJQ1_EUMVA</name>
<dbReference type="GO" id="GO:0005694">
    <property type="term" value="C:chromosome"/>
    <property type="evidence" value="ECO:0007669"/>
    <property type="project" value="UniProtKB-ARBA"/>
</dbReference>
<comment type="caution">
    <text evidence="10">The sequence shown here is derived from an EMBL/GenBank/DDBJ whole genome shotgun (WGS) entry which is preliminary data.</text>
</comment>
<dbReference type="PROSITE" id="PS50157">
    <property type="entry name" value="ZINC_FINGER_C2H2_2"/>
    <property type="match status" value="3"/>
</dbReference>
<evidence type="ECO:0000256" key="5">
    <source>
        <dbReference type="ARBA" id="ARBA00022833"/>
    </source>
</evidence>
<proteinExistence type="predicted"/>
<dbReference type="InterPro" id="IPR013087">
    <property type="entry name" value="Znf_C2H2_type"/>
</dbReference>
<dbReference type="Pfam" id="PF00096">
    <property type="entry name" value="zf-C2H2"/>
    <property type="match status" value="1"/>
</dbReference>
<organism evidence="10 11">
    <name type="scientific">Eumeta variegata</name>
    <name type="common">Bagworm moth</name>
    <name type="synonym">Eumeta japonica</name>
    <dbReference type="NCBI Taxonomy" id="151549"/>
    <lineage>
        <taxon>Eukaryota</taxon>
        <taxon>Metazoa</taxon>
        <taxon>Ecdysozoa</taxon>
        <taxon>Arthropoda</taxon>
        <taxon>Hexapoda</taxon>
        <taxon>Insecta</taxon>
        <taxon>Pterygota</taxon>
        <taxon>Neoptera</taxon>
        <taxon>Endopterygota</taxon>
        <taxon>Lepidoptera</taxon>
        <taxon>Glossata</taxon>
        <taxon>Ditrysia</taxon>
        <taxon>Tineoidea</taxon>
        <taxon>Psychidae</taxon>
        <taxon>Oiketicinae</taxon>
        <taxon>Eumeta</taxon>
    </lineage>
</organism>
<keyword evidence="11" id="KW-1185">Reference proteome</keyword>
<dbReference type="SMART" id="SM00355">
    <property type="entry name" value="ZnF_C2H2"/>
    <property type="match status" value="4"/>
</dbReference>
<sequence>MPEQTELLRGKSLDVRTRVNAQAGPAPCAGATFGQDATAAPLCGVLDQSARELRIKSEDSSGGFCEDSCSEAVALNMRVNTTHRVLHKPLYDCSKSPTGSESDAYEININVSGNPNKHTQCECATYNIRKTQAPVLTYTDKNPCKFKYRQYSSCQLGTSKLQPHTRMGDKSYKCEHCEYNSVTICDMKRHTRTHSGEKLYKCEQCEYSASQLSNLKTHMRTHTCEKPYKCEQCEYSASQSRTLKLHMRIHTGEKPYKCEQCEYSASQLSNLKHMTHMQEKTI</sequence>
<dbReference type="Pfam" id="PF13909">
    <property type="entry name" value="zf-H2C2_5"/>
    <property type="match status" value="1"/>
</dbReference>
<feature type="domain" description="C2H2-type" evidence="9">
    <location>
        <begin position="200"/>
        <end position="227"/>
    </location>
</feature>
<evidence type="ECO:0000259" key="9">
    <source>
        <dbReference type="PROSITE" id="PS50157"/>
    </source>
</evidence>
<keyword evidence="4 8" id="KW-0863">Zinc-finger</keyword>
<keyword evidence="3" id="KW-0677">Repeat</keyword>
<evidence type="ECO:0000256" key="6">
    <source>
        <dbReference type="ARBA" id="ARBA00023125"/>
    </source>
</evidence>
<evidence type="ECO:0000256" key="4">
    <source>
        <dbReference type="ARBA" id="ARBA00022771"/>
    </source>
</evidence>
<protein>
    <submittedName>
        <fullName evidence="10">Zinc finger protein 513</fullName>
    </submittedName>
</protein>
<accession>A0A4C1ZJQ1</accession>
<dbReference type="GO" id="GO:0006357">
    <property type="term" value="P:regulation of transcription by RNA polymerase II"/>
    <property type="evidence" value="ECO:0007669"/>
    <property type="project" value="TreeGrafter"/>
</dbReference>
<dbReference type="FunFam" id="3.30.160.60:FF:001732">
    <property type="entry name" value="Zgc:162936"/>
    <property type="match status" value="1"/>
</dbReference>
<evidence type="ECO:0000256" key="8">
    <source>
        <dbReference type="PROSITE-ProRule" id="PRU00042"/>
    </source>
</evidence>
<dbReference type="PANTHER" id="PTHR24404:SF111">
    <property type="entry name" value="GASTRULA ZINC FINGER PROTEIN XLCGF49.1-LIKE-RELATED"/>
    <property type="match status" value="1"/>
</dbReference>
<dbReference type="InterPro" id="IPR050589">
    <property type="entry name" value="Ikaros_C2H2-ZF"/>
</dbReference>
<feature type="domain" description="C2H2-type" evidence="9">
    <location>
        <begin position="172"/>
        <end position="199"/>
    </location>
</feature>
<dbReference type="GO" id="GO:0000978">
    <property type="term" value="F:RNA polymerase II cis-regulatory region sequence-specific DNA binding"/>
    <property type="evidence" value="ECO:0007669"/>
    <property type="project" value="TreeGrafter"/>
</dbReference>
<dbReference type="FunFam" id="3.30.160.60:FF:000670">
    <property type="entry name" value="zinc finger protein 22"/>
    <property type="match status" value="1"/>
</dbReference>
<dbReference type="PANTHER" id="PTHR24404">
    <property type="entry name" value="ZINC FINGER PROTEIN"/>
    <property type="match status" value="1"/>
</dbReference>
<comment type="subcellular location">
    <subcellularLocation>
        <location evidence="1">Nucleus</location>
    </subcellularLocation>
</comment>
<evidence type="ECO:0000256" key="2">
    <source>
        <dbReference type="ARBA" id="ARBA00022723"/>
    </source>
</evidence>
<dbReference type="FunFam" id="3.30.160.60:FF:000630">
    <property type="entry name" value="Zinc finger protein 180"/>
    <property type="match status" value="1"/>
</dbReference>
<dbReference type="OrthoDB" id="6077919at2759"/>
<keyword evidence="2" id="KW-0479">Metal-binding</keyword>